<dbReference type="PANTHER" id="PTHR43393">
    <property type="entry name" value="CYTOKININ RIBOSIDE 5'-MONOPHOSPHATE PHOSPHORIBOHYDROLASE"/>
    <property type="match status" value="1"/>
</dbReference>
<dbReference type="Gene3D" id="3.40.50.450">
    <property type="match status" value="1"/>
</dbReference>
<reference evidence="1" key="2">
    <citation type="journal article" date="2021" name="PeerJ">
        <title>Extensive microbial diversity within the chicken gut microbiome revealed by metagenomics and culture.</title>
        <authorList>
            <person name="Gilroy R."/>
            <person name="Ravi A."/>
            <person name="Getino M."/>
            <person name="Pursley I."/>
            <person name="Horton D.L."/>
            <person name="Alikhan N.F."/>
            <person name="Baker D."/>
            <person name="Gharbi K."/>
            <person name="Hall N."/>
            <person name="Watson M."/>
            <person name="Adriaenssens E.M."/>
            <person name="Foster-Nyarko E."/>
            <person name="Jarju S."/>
            <person name="Secka A."/>
            <person name="Antonio M."/>
            <person name="Oren A."/>
            <person name="Chaudhuri R.R."/>
            <person name="La Ragione R."/>
            <person name="Hildebrand F."/>
            <person name="Pallen M.J."/>
        </authorList>
    </citation>
    <scope>NUCLEOTIDE SEQUENCE</scope>
    <source>
        <strain evidence="1">10406</strain>
    </source>
</reference>
<dbReference type="GO" id="GO:0005829">
    <property type="term" value="C:cytosol"/>
    <property type="evidence" value="ECO:0007669"/>
    <property type="project" value="TreeGrafter"/>
</dbReference>
<dbReference type="InterPro" id="IPR052341">
    <property type="entry name" value="LOG_family_nucleotidases"/>
</dbReference>
<gene>
    <name evidence="1" type="ORF">IAC73_05040</name>
</gene>
<dbReference type="SUPFAM" id="SSF102405">
    <property type="entry name" value="MCP/YpsA-like"/>
    <property type="match status" value="1"/>
</dbReference>
<proteinExistence type="predicted"/>
<dbReference type="Proteomes" id="UP000886857">
    <property type="component" value="Unassembled WGS sequence"/>
</dbReference>
<dbReference type="Pfam" id="PF18306">
    <property type="entry name" value="LDcluster4"/>
    <property type="match status" value="1"/>
</dbReference>
<dbReference type="PANTHER" id="PTHR43393:SF3">
    <property type="entry name" value="LYSINE DECARBOXYLASE-LIKE PROTEIN"/>
    <property type="match status" value="1"/>
</dbReference>
<sequence length="196" mass="20968">MFSRWNMKKLVSVIGDSAIEKDGAKYKAAFSIGKALVDNGYRVASGGLGGVMAAAFDGARSSKFYSEGDTVAILPMFDRGQANDSADIIIATGLDLYRNVIVANSDAVIAVGGGAGTLTEICNAWALRRLILAVKGVDGWSSRVADIRLDERIRHPEIEEDRIFGVSSAEEAMALLEKYIPLYEAGSVYTGIRPAE</sequence>
<evidence type="ECO:0000313" key="2">
    <source>
        <dbReference type="Proteomes" id="UP000886857"/>
    </source>
</evidence>
<dbReference type="AlphaFoldDB" id="A0A9D1N9X4"/>
<evidence type="ECO:0000313" key="1">
    <source>
        <dbReference type="EMBL" id="HIU99188.1"/>
    </source>
</evidence>
<dbReference type="EMBL" id="DVOE01000076">
    <property type="protein sequence ID" value="HIU99188.1"/>
    <property type="molecule type" value="Genomic_DNA"/>
</dbReference>
<accession>A0A9D1N9X4</accession>
<name>A0A9D1N9X4_9FIRM</name>
<comment type="caution">
    <text evidence="1">The sequence shown here is derived from an EMBL/GenBank/DDBJ whole genome shotgun (WGS) entry which is preliminary data.</text>
</comment>
<protein>
    <submittedName>
        <fullName evidence="1">LOG family protein</fullName>
    </submittedName>
</protein>
<dbReference type="InterPro" id="IPR041164">
    <property type="entry name" value="LDcluster4"/>
</dbReference>
<reference evidence="1" key="1">
    <citation type="submission" date="2020-10" db="EMBL/GenBank/DDBJ databases">
        <authorList>
            <person name="Gilroy R."/>
        </authorList>
    </citation>
    <scope>NUCLEOTIDE SEQUENCE</scope>
    <source>
        <strain evidence="1">10406</strain>
    </source>
</reference>
<organism evidence="1 2">
    <name type="scientific">Candidatus Limadaptatus stercoripullorum</name>
    <dbReference type="NCBI Taxonomy" id="2840846"/>
    <lineage>
        <taxon>Bacteria</taxon>
        <taxon>Bacillati</taxon>
        <taxon>Bacillota</taxon>
        <taxon>Clostridia</taxon>
        <taxon>Eubacteriales</taxon>
        <taxon>Candidatus Limadaptatus</taxon>
    </lineage>
</organism>